<sequence>MDVSEWVLSSEVAVTQAASTPSAPTEANDVDTASVTSDAKPLNEWDFWGVQSLLDESLINDQPELDCIDLEQTPKRTAQAMEDFDEVSARADLDTGIMITRKFSLSTVIEVVEETADQRVYSDHTPPTLETMREQQNEMFESQDANQFWYWNRPQDTNDYFRPAPEVWYADSTPKTLEAMIADQDHMWVSRGCAHACLEHTPCPTTFRILDLPRQLRDMIYKFALVADGALEYDIGECRRLTDYTGKCRYDEPDECLCPPGTDEDWCTCDTITPVPQPPPVSRQVGFLRVCCQINEEATLVYYSQPLKFSGHYGWLALYHWLVHISPTNRNFVTDITVEHPATATYLLDNTWMGGHAYPRHLTAFGFYGHLLEDFFDEKTSLWWHREERWGEDNQMANPGHILKEISGLRRLRLSYPNPMYTSYDDLARHPIHSYFSGKEGLALSMVKKRWPSREPESEDEAVFRGTLMSQGWKVVYEDVPEFRYEVNGEQGEVFD</sequence>
<protein>
    <submittedName>
        <fullName evidence="1">Uncharacterized protein</fullName>
    </submittedName>
</protein>
<dbReference type="PANTHER" id="PTHR38790">
    <property type="entry name" value="2EXR DOMAIN-CONTAINING PROTEIN-RELATED"/>
    <property type="match status" value="1"/>
</dbReference>
<keyword evidence="2" id="KW-1185">Reference proteome</keyword>
<dbReference type="EMBL" id="JAWDJX010000001">
    <property type="protein sequence ID" value="KAK3058488.1"/>
    <property type="molecule type" value="Genomic_DNA"/>
</dbReference>
<reference evidence="1" key="1">
    <citation type="submission" date="2023-04" db="EMBL/GenBank/DDBJ databases">
        <title>Black Yeasts Isolated from many extreme environments.</title>
        <authorList>
            <person name="Coleine C."/>
            <person name="Stajich J.E."/>
            <person name="Selbmann L."/>
        </authorList>
    </citation>
    <scope>NUCLEOTIDE SEQUENCE</scope>
    <source>
        <strain evidence="1">CCFEE 5312</strain>
    </source>
</reference>
<comment type="caution">
    <text evidence="1">The sequence shown here is derived from an EMBL/GenBank/DDBJ whole genome shotgun (WGS) entry which is preliminary data.</text>
</comment>
<dbReference type="Proteomes" id="UP001271007">
    <property type="component" value="Unassembled WGS sequence"/>
</dbReference>
<dbReference type="PANTHER" id="PTHR38790:SF4">
    <property type="entry name" value="2EXR DOMAIN-CONTAINING PROTEIN"/>
    <property type="match status" value="1"/>
</dbReference>
<proteinExistence type="predicted"/>
<accession>A0AAJ0GJ25</accession>
<organism evidence="1 2">
    <name type="scientific">Extremus antarcticus</name>
    <dbReference type="NCBI Taxonomy" id="702011"/>
    <lineage>
        <taxon>Eukaryota</taxon>
        <taxon>Fungi</taxon>
        <taxon>Dikarya</taxon>
        <taxon>Ascomycota</taxon>
        <taxon>Pezizomycotina</taxon>
        <taxon>Dothideomycetes</taxon>
        <taxon>Dothideomycetidae</taxon>
        <taxon>Mycosphaerellales</taxon>
        <taxon>Extremaceae</taxon>
        <taxon>Extremus</taxon>
    </lineage>
</organism>
<evidence type="ECO:0000313" key="2">
    <source>
        <dbReference type="Proteomes" id="UP001271007"/>
    </source>
</evidence>
<gene>
    <name evidence="1" type="ORF">LTR09_000052</name>
</gene>
<dbReference type="AlphaFoldDB" id="A0AAJ0GJ25"/>
<name>A0AAJ0GJ25_9PEZI</name>
<evidence type="ECO:0000313" key="1">
    <source>
        <dbReference type="EMBL" id="KAK3058488.1"/>
    </source>
</evidence>